<keyword evidence="4" id="KW-1185">Reference proteome</keyword>
<keyword evidence="1" id="KW-0732">Signal</keyword>
<dbReference type="GO" id="GO:0008061">
    <property type="term" value="F:chitin binding"/>
    <property type="evidence" value="ECO:0007669"/>
    <property type="project" value="InterPro"/>
</dbReference>
<dbReference type="PROSITE" id="PS50940">
    <property type="entry name" value="CHIT_BIND_II"/>
    <property type="match status" value="1"/>
</dbReference>
<feature type="chain" id="PRO_5027028111" description="Chitin-binding type-2 domain-containing protein" evidence="1">
    <location>
        <begin position="27"/>
        <end position="299"/>
    </location>
</feature>
<dbReference type="Proteomes" id="UP000502823">
    <property type="component" value="Unassembled WGS sequence"/>
</dbReference>
<dbReference type="InterPro" id="IPR002557">
    <property type="entry name" value="Chitin-bd_dom"/>
</dbReference>
<dbReference type="OrthoDB" id="6020543at2759"/>
<accession>A0A6L2PB93</accession>
<dbReference type="InParanoid" id="A0A6L2PB93"/>
<dbReference type="EMBL" id="BLKM01000167">
    <property type="protein sequence ID" value="GFG29684.1"/>
    <property type="molecule type" value="Genomic_DNA"/>
</dbReference>
<comment type="caution">
    <text evidence="3">The sequence shown here is derived from an EMBL/GenBank/DDBJ whole genome shotgun (WGS) entry which is preliminary data.</text>
</comment>
<protein>
    <recommendedName>
        <fullName evidence="2">Chitin-binding type-2 domain-containing protein</fullName>
    </recommendedName>
</protein>
<dbReference type="Gene3D" id="2.170.140.10">
    <property type="entry name" value="Chitin binding domain"/>
    <property type="match status" value="2"/>
</dbReference>
<evidence type="ECO:0000313" key="4">
    <source>
        <dbReference type="Proteomes" id="UP000502823"/>
    </source>
</evidence>
<evidence type="ECO:0000259" key="2">
    <source>
        <dbReference type="PROSITE" id="PS50940"/>
    </source>
</evidence>
<reference evidence="4" key="1">
    <citation type="submission" date="2020-01" db="EMBL/GenBank/DDBJ databases">
        <title>Draft genome sequence of the Termite Coptotermes fromosanus.</title>
        <authorList>
            <person name="Itakura S."/>
            <person name="Yosikawa Y."/>
            <person name="Umezawa K."/>
        </authorList>
    </citation>
    <scope>NUCLEOTIDE SEQUENCE [LARGE SCALE GENOMIC DNA]</scope>
</reference>
<name>A0A6L2PB93_COPFO</name>
<feature type="signal peptide" evidence="1">
    <location>
        <begin position="1"/>
        <end position="26"/>
    </location>
</feature>
<dbReference type="AlphaFoldDB" id="A0A6L2PB93"/>
<dbReference type="SMART" id="SM00494">
    <property type="entry name" value="ChtBD2"/>
    <property type="match status" value="3"/>
</dbReference>
<evidence type="ECO:0000256" key="1">
    <source>
        <dbReference type="SAM" id="SignalP"/>
    </source>
</evidence>
<evidence type="ECO:0000313" key="3">
    <source>
        <dbReference type="EMBL" id="GFG29684.1"/>
    </source>
</evidence>
<proteinExistence type="predicted"/>
<sequence length="299" mass="32176">MEARKAQGFFALAVLLITAPLVGAQAAKSKTNRHSRGSICKVRQSVLSQSTGSDQKSTGVSTYVQPRTTEQGTCSNSTDGNHTCFNCTAAPYCIAVPNGYINAGIVSCADLDASKPYCADGVCGATPAAGCEPNVSTSAFTCTSEGYFPDPDDCQKFHLCVGTEAADYSCSSNYVYSHAKNACIRRAVSSDCAVIKCTYKTVVEYVVYPKDSSVYGLCIRGNPTVVFKCREGEQFDTKESKCNFVCKQEGLFPVPDDPRKYRECIYVSSNKFELVERTCPAKSVFDSSKGRCVAEQASP</sequence>
<dbReference type="InterPro" id="IPR036508">
    <property type="entry name" value="Chitin-bd_dom_sf"/>
</dbReference>
<dbReference type="GO" id="GO:0005576">
    <property type="term" value="C:extracellular region"/>
    <property type="evidence" value="ECO:0007669"/>
    <property type="project" value="InterPro"/>
</dbReference>
<dbReference type="Pfam" id="PF01607">
    <property type="entry name" value="CBM_14"/>
    <property type="match status" value="3"/>
</dbReference>
<feature type="domain" description="Chitin-binding type-2" evidence="2">
    <location>
        <begin position="139"/>
        <end position="194"/>
    </location>
</feature>
<organism evidence="3 4">
    <name type="scientific">Coptotermes formosanus</name>
    <name type="common">Formosan subterranean termite</name>
    <dbReference type="NCBI Taxonomy" id="36987"/>
    <lineage>
        <taxon>Eukaryota</taxon>
        <taxon>Metazoa</taxon>
        <taxon>Ecdysozoa</taxon>
        <taxon>Arthropoda</taxon>
        <taxon>Hexapoda</taxon>
        <taxon>Insecta</taxon>
        <taxon>Pterygota</taxon>
        <taxon>Neoptera</taxon>
        <taxon>Polyneoptera</taxon>
        <taxon>Dictyoptera</taxon>
        <taxon>Blattodea</taxon>
        <taxon>Blattoidea</taxon>
        <taxon>Termitoidae</taxon>
        <taxon>Rhinotermitidae</taxon>
        <taxon>Coptotermes</taxon>
    </lineage>
</organism>
<dbReference type="SUPFAM" id="SSF57625">
    <property type="entry name" value="Invertebrate chitin-binding proteins"/>
    <property type="match status" value="3"/>
</dbReference>
<gene>
    <name evidence="3" type="ORF">Cfor_03735</name>
</gene>